<keyword evidence="2" id="KW-1185">Reference proteome</keyword>
<dbReference type="InterPro" id="IPR029063">
    <property type="entry name" value="SAM-dependent_MTases_sf"/>
</dbReference>
<organism evidence="1 2">
    <name type="scientific">Carnobacterium alterfunditum</name>
    <dbReference type="NCBI Taxonomy" id="28230"/>
    <lineage>
        <taxon>Bacteria</taxon>
        <taxon>Bacillati</taxon>
        <taxon>Bacillota</taxon>
        <taxon>Bacilli</taxon>
        <taxon>Lactobacillales</taxon>
        <taxon>Carnobacteriaceae</taxon>
        <taxon>Carnobacterium</taxon>
    </lineage>
</organism>
<name>A0A1N6IHP3_9LACT</name>
<dbReference type="EMBL" id="FSRN01000002">
    <property type="protein sequence ID" value="SIO31528.1"/>
    <property type="molecule type" value="Genomic_DNA"/>
</dbReference>
<dbReference type="Gene3D" id="3.40.50.150">
    <property type="entry name" value="Vaccinia Virus protein VP39"/>
    <property type="match status" value="1"/>
</dbReference>
<dbReference type="SUPFAM" id="SSF53335">
    <property type="entry name" value="S-adenosyl-L-methionine-dependent methyltransferases"/>
    <property type="match status" value="1"/>
</dbReference>
<accession>A0A1N6IHP3</accession>
<dbReference type="Proteomes" id="UP000184758">
    <property type="component" value="Unassembled WGS sequence"/>
</dbReference>
<evidence type="ECO:0000313" key="1">
    <source>
        <dbReference type="EMBL" id="SIO31528.1"/>
    </source>
</evidence>
<proteinExistence type="predicted"/>
<gene>
    <name evidence="1" type="ORF">SAMN05878443_2333</name>
</gene>
<sequence>ILHGRKFIGIELDEQYYNIAIDRIENKKKKILTD</sequence>
<feature type="non-terminal residue" evidence="1">
    <location>
        <position position="1"/>
    </location>
</feature>
<dbReference type="AlphaFoldDB" id="A0A1N6IHP3"/>
<protein>
    <submittedName>
        <fullName evidence="1">Uncharacterized protein</fullName>
    </submittedName>
</protein>
<evidence type="ECO:0000313" key="2">
    <source>
        <dbReference type="Proteomes" id="UP000184758"/>
    </source>
</evidence>
<reference evidence="2" key="1">
    <citation type="submission" date="2016-11" db="EMBL/GenBank/DDBJ databases">
        <authorList>
            <person name="Varghese N."/>
            <person name="Submissions S."/>
        </authorList>
    </citation>
    <scope>NUCLEOTIDE SEQUENCE [LARGE SCALE GENOMIC DNA]</scope>
    <source>
        <strain evidence="2">313</strain>
    </source>
</reference>